<dbReference type="Pfam" id="PF01127">
    <property type="entry name" value="Sdh_cyt"/>
    <property type="match status" value="1"/>
</dbReference>
<accession>A0A5C8KX49</accession>
<dbReference type="RefSeq" id="WP_147890300.1">
    <property type="nucleotide sequence ID" value="NZ_VRTS01000001.1"/>
</dbReference>
<evidence type="ECO:0000256" key="8">
    <source>
        <dbReference type="ARBA" id="ARBA00022989"/>
    </source>
</evidence>
<dbReference type="PANTHER" id="PTHR10978">
    <property type="entry name" value="SUCCINATE DEHYDROGENASE CYTOCHROME B560 SUBUNIT"/>
    <property type="match status" value="1"/>
</dbReference>
<feature type="transmembrane region" description="Helical" evidence="13">
    <location>
        <begin position="106"/>
        <end position="129"/>
    </location>
</feature>
<evidence type="ECO:0000256" key="6">
    <source>
        <dbReference type="ARBA" id="ARBA00022692"/>
    </source>
</evidence>
<gene>
    <name evidence="14" type="primary">sdhC</name>
    <name evidence="14" type="ORF">FU658_00390</name>
</gene>
<keyword evidence="7 12" id="KW-0479">Metal-binding</keyword>
<dbReference type="SUPFAM" id="SSF81343">
    <property type="entry name" value="Fumarate reductase respiratory complex transmembrane subunits"/>
    <property type="match status" value="1"/>
</dbReference>
<dbReference type="CDD" id="cd03499">
    <property type="entry name" value="SQR_TypeC_SdhC"/>
    <property type="match status" value="1"/>
</dbReference>
<evidence type="ECO:0000256" key="5">
    <source>
        <dbReference type="ARBA" id="ARBA00022617"/>
    </source>
</evidence>
<dbReference type="GO" id="GO:0016020">
    <property type="term" value="C:membrane"/>
    <property type="evidence" value="ECO:0007669"/>
    <property type="project" value="UniProtKB-SubCell"/>
</dbReference>
<feature type="binding site" description="axial binding residue" evidence="12">
    <location>
        <position position="86"/>
    </location>
    <ligand>
        <name>heme</name>
        <dbReference type="ChEBI" id="CHEBI:30413"/>
        <note>ligand shared with second transmembrane subunit</note>
    </ligand>
    <ligandPart>
        <name>Fe</name>
        <dbReference type="ChEBI" id="CHEBI:18248"/>
    </ligandPart>
</feature>
<evidence type="ECO:0000256" key="10">
    <source>
        <dbReference type="ARBA" id="ARBA00023136"/>
    </source>
</evidence>
<evidence type="ECO:0000256" key="12">
    <source>
        <dbReference type="PIRSR" id="PIRSR000178-1"/>
    </source>
</evidence>
<feature type="transmembrane region" description="Helical" evidence="13">
    <location>
        <begin position="30"/>
        <end position="51"/>
    </location>
</feature>
<evidence type="ECO:0000256" key="13">
    <source>
        <dbReference type="SAM" id="Phobius"/>
    </source>
</evidence>
<comment type="subcellular location">
    <subcellularLocation>
        <location evidence="2">Membrane</location>
        <topology evidence="2">Multi-pass membrane protein</topology>
    </subcellularLocation>
</comment>
<sequence length="134" mass="14231">MATPERPAVQRPLSPHLQVYKPQLTSTMSIAHRITGVVLSVAAFALVWWLVALAAGPEAYATFTGFAGSLLGQVVLFAITATLMYHLCNGIRHLLWDAGKGLEIDAAYRSGYAVLAVSLLLTIAIWVVALGGVA</sequence>
<proteinExistence type="inferred from homology"/>
<keyword evidence="9 12" id="KW-0408">Iron</keyword>
<dbReference type="InterPro" id="IPR018495">
    <property type="entry name" value="Succ_DH_cyt_bsu_CS"/>
</dbReference>
<dbReference type="OrthoDB" id="9799441at2"/>
<evidence type="ECO:0000313" key="15">
    <source>
        <dbReference type="Proteomes" id="UP000321248"/>
    </source>
</evidence>
<comment type="function">
    <text evidence="1">Membrane-anchoring subunit of succinate dehydrogenase (SDH).</text>
</comment>
<comment type="cofactor">
    <cofactor evidence="12">
        <name>heme</name>
        <dbReference type="ChEBI" id="CHEBI:30413"/>
    </cofactor>
    <text evidence="12">The heme is bound between the two transmembrane subunits.</text>
</comment>
<dbReference type="PROSITE" id="PS01001">
    <property type="entry name" value="SDH_CYT_2"/>
    <property type="match status" value="1"/>
</dbReference>
<dbReference type="PIRSF" id="PIRSF000178">
    <property type="entry name" value="SDH_cyt_b560"/>
    <property type="match status" value="1"/>
</dbReference>
<keyword evidence="15" id="KW-1185">Reference proteome</keyword>
<dbReference type="InterPro" id="IPR014314">
    <property type="entry name" value="Succ_DH_cytb556"/>
</dbReference>
<dbReference type="PROSITE" id="PS01000">
    <property type="entry name" value="SDH_CYT_1"/>
    <property type="match status" value="1"/>
</dbReference>
<evidence type="ECO:0000256" key="1">
    <source>
        <dbReference type="ARBA" id="ARBA00004050"/>
    </source>
</evidence>
<keyword evidence="10 13" id="KW-0472">Membrane</keyword>
<protein>
    <recommendedName>
        <fullName evidence="4">Succinate dehydrogenase cytochrome b556 subunit</fullName>
    </recommendedName>
</protein>
<dbReference type="AlphaFoldDB" id="A0A5C8KX49"/>
<dbReference type="PANTHER" id="PTHR10978:SF5">
    <property type="entry name" value="SUCCINATE DEHYDROGENASE CYTOCHROME B560 SUBUNIT, MITOCHONDRIAL"/>
    <property type="match status" value="1"/>
</dbReference>
<keyword evidence="8 13" id="KW-1133">Transmembrane helix</keyword>
<feature type="transmembrane region" description="Helical" evidence="13">
    <location>
        <begin position="63"/>
        <end position="85"/>
    </location>
</feature>
<evidence type="ECO:0000256" key="9">
    <source>
        <dbReference type="ARBA" id="ARBA00023004"/>
    </source>
</evidence>
<evidence type="ECO:0000313" key="14">
    <source>
        <dbReference type="EMBL" id="TXK65628.1"/>
    </source>
</evidence>
<reference evidence="14 15" key="1">
    <citation type="submission" date="2019-08" db="EMBL/GenBank/DDBJ databases">
        <authorList>
            <person name="Karlyshev A.V."/>
        </authorList>
    </citation>
    <scope>NUCLEOTIDE SEQUENCE [LARGE SCALE GENOMIC DNA]</scope>
    <source>
        <strain evidence="14 15">Alg18-2.2</strain>
    </source>
</reference>
<dbReference type="GO" id="GO:0046872">
    <property type="term" value="F:metal ion binding"/>
    <property type="evidence" value="ECO:0007669"/>
    <property type="project" value="UniProtKB-KW"/>
</dbReference>
<dbReference type="Gene3D" id="1.20.1300.10">
    <property type="entry name" value="Fumarate reductase/succinate dehydrogenase, transmembrane subunit"/>
    <property type="match status" value="1"/>
</dbReference>
<dbReference type="GO" id="GO:0009055">
    <property type="term" value="F:electron transfer activity"/>
    <property type="evidence" value="ECO:0007669"/>
    <property type="project" value="InterPro"/>
</dbReference>
<evidence type="ECO:0000256" key="11">
    <source>
        <dbReference type="ARBA" id="ARBA00025912"/>
    </source>
</evidence>
<evidence type="ECO:0000256" key="3">
    <source>
        <dbReference type="ARBA" id="ARBA00007244"/>
    </source>
</evidence>
<comment type="similarity">
    <text evidence="3">Belongs to the cytochrome b560 family.</text>
</comment>
<organism evidence="14 15">
    <name type="scientific">Alkalisalibacterium limincola</name>
    <dbReference type="NCBI Taxonomy" id="2699169"/>
    <lineage>
        <taxon>Bacteria</taxon>
        <taxon>Pseudomonadati</taxon>
        <taxon>Pseudomonadota</taxon>
        <taxon>Gammaproteobacteria</taxon>
        <taxon>Lysobacterales</taxon>
        <taxon>Lysobacteraceae</taxon>
        <taxon>Alkalisalibacterium</taxon>
    </lineage>
</organism>
<dbReference type="InterPro" id="IPR000701">
    <property type="entry name" value="SuccDH_FuR_B_TM-su"/>
</dbReference>
<dbReference type="EMBL" id="VRTS01000001">
    <property type="protein sequence ID" value="TXK65628.1"/>
    <property type="molecule type" value="Genomic_DNA"/>
</dbReference>
<evidence type="ECO:0000256" key="4">
    <source>
        <dbReference type="ARBA" id="ARBA00020076"/>
    </source>
</evidence>
<name>A0A5C8KX49_9GAMM</name>
<dbReference type="GO" id="GO:0006099">
    <property type="term" value="P:tricarboxylic acid cycle"/>
    <property type="evidence" value="ECO:0007669"/>
    <property type="project" value="InterPro"/>
</dbReference>
<dbReference type="Proteomes" id="UP000321248">
    <property type="component" value="Unassembled WGS sequence"/>
</dbReference>
<dbReference type="NCBIfam" id="TIGR02970">
    <property type="entry name" value="succ_dehyd_cytB"/>
    <property type="match status" value="1"/>
</dbReference>
<evidence type="ECO:0000256" key="7">
    <source>
        <dbReference type="ARBA" id="ARBA00022723"/>
    </source>
</evidence>
<keyword evidence="6 13" id="KW-0812">Transmembrane</keyword>
<keyword evidence="5 12" id="KW-0349">Heme</keyword>
<dbReference type="InterPro" id="IPR034804">
    <property type="entry name" value="SQR/QFR_C/D"/>
</dbReference>
<comment type="caution">
    <text evidence="14">The sequence shown here is derived from an EMBL/GenBank/DDBJ whole genome shotgun (WGS) entry which is preliminary data.</text>
</comment>
<evidence type="ECO:0000256" key="2">
    <source>
        <dbReference type="ARBA" id="ARBA00004141"/>
    </source>
</evidence>
<comment type="subunit">
    <text evidence="11">Part of an enzyme complex containing four subunits: a flavoprotein, an iron-sulfur protein, plus two membrane-anchoring proteins, SdhC and SdhD. The complex can form homotrimers.</text>
</comment>